<reference evidence="1 2" key="1">
    <citation type="submission" date="2020-01" db="EMBL/GenBank/DDBJ databases">
        <title>Microvirga sp. nov., an arsenate reduction bacterium isolated from Tibet hotspring sediments.</title>
        <authorList>
            <person name="Yuan C.-G."/>
        </authorList>
    </citation>
    <scope>NUCLEOTIDE SEQUENCE [LARGE SCALE GENOMIC DNA]</scope>
    <source>
        <strain evidence="1 2">SYSU G3D203</strain>
    </source>
</reference>
<dbReference type="Proteomes" id="UP000818323">
    <property type="component" value="Unassembled WGS sequence"/>
</dbReference>
<dbReference type="SUPFAM" id="SSF53697">
    <property type="entry name" value="SIS domain"/>
    <property type="match status" value="1"/>
</dbReference>
<protein>
    <submittedName>
        <fullName evidence="1">Sucrose-6-phosphate hydrolase</fullName>
    </submittedName>
</protein>
<evidence type="ECO:0000313" key="1">
    <source>
        <dbReference type="EMBL" id="NBJ27109.1"/>
    </source>
</evidence>
<dbReference type="InterPro" id="IPR023214">
    <property type="entry name" value="HAD_sf"/>
</dbReference>
<organism evidence="1 2">
    <name type="scientific">Microvirga arsenatis</name>
    <dbReference type="NCBI Taxonomy" id="2692265"/>
    <lineage>
        <taxon>Bacteria</taxon>
        <taxon>Pseudomonadati</taxon>
        <taxon>Pseudomonadota</taxon>
        <taxon>Alphaproteobacteria</taxon>
        <taxon>Hyphomicrobiales</taxon>
        <taxon>Methylobacteriaceae</taxon>
        <taxon>Microvirga</taxon>
    </lineage>
</organism>
<dbReference type="InterPro" id="IPR036412">
    <property type="entry name" value="HAD-like_sf"/>
</dbReference>
<dbReference type="Gene3D" id="3.30.70.1020">
    <property type="entry name" value="Trehalose-6-phosphate phosphatase related protein, domain 2"/>
    <property type="match status" value="1"/>
</dbReference>
<dbReference type="Pfam" id="PF02358">
    <property type="entry name" value="Trehalose_PPase"/>
    <property type="match status" value="1"/>
</dbReference>
<dbReference type="SUPFAM" id="SSF56784">
    <property type="entry name" value="HAD-like"/>
    <property type="match status" value="1"/>
</dbReference>
<proteinExistence type="predicted"/>
<accession>A0ABW9Z8Z6</accession>
<sequence>MARPYSSEMAKLAETFTWAKTADIGPLRLALRTAGLSPLRAIGSGGSLTAAHMLASLHQHFTGRLASVATPLEAAEEPLESGVATWLLSAGGGNIDIMAAAKALILREPRQLGVLCGRADSPLADLCRNHSFVDLLLYPPPAGKDGFLATNSLLGFSALLNRAYATEFGADADWDEAIDRLQMLLPESAPAVQVWREATVPLWPRTTTVVLYGPSTRVGAIDLESKFTEAALGNLQLADYRNFAHGRHHWFAKRAETSAVLAFVTDADRALAERTLALIPTEVPQARIDLSGGHSATALSSLLAALRITEWAGIARGIDPGRPGVPEFGRKLYNLPLPRSHRGASRPRLSPREAAAISRKAGVAPSRLAAMGELDRWRDALGAFRARLHEARFAAVVLDYDGTIVDTRHRFEPASPEMIAELARLATAGARIAVATGRGGSVRRDLQSRLPSSLWSQILVGYYNGAEVAPLVDDSAPDRATTVCAALRPLADALRRQPELAQCARQEDRPFQITLEAVRVMPESRLWDLAQQVILMTGVSDVSVTRSSHSIDIVAAGVSKLNVIEHLRKDIGDGPILTIGDRGRWPGNDYALLREPFSLGVDELSVDPATCWHLGEPGQRGPAVTLDYLSMLEPHDGYLQFGKEALQ</sequence>
<keyword evidence="1" id="KW-0378">Hydrolase</keyword>
<dbReference type="RefSeq" id="WP_161726468.1">
    <property type="nucleotide sequence ID" value="NZ_JAAAXJ010000027.1"/>
</dbReference>
<comment type="caution">
    <text evidence="1">The sequence shown here is derived from an EMBL/GenBank/DDBJ whole genome shotgun (WGS) entry which is preliminary data.</text>
</comment>
<evidence type="ECO:0000313" key="2">
    <source>
        <dbReference type="Proteomes" id="UP000818323"/>
    </source>
</evidence>
<keyword evidence="2" id="KW-1185">Reference proteome</keyword>
<dbReference type="InterPro" id="IPR046348">
    <property type="entry name" value="SIS_dom_sf"/>
</dbReference>
<gene>
    <name evidence="1" type="ORF">GR303_22555</name>
</gene>
<name>A0ABW9Z8Z6_9HYPH</name>
<dbReference type="InterPro" id="IPR003337">
    <property type="entry name" value="Trehalose_PPase"/>
</dbReference>
<dbReference type="EMBL" id="JAAAXJ010000027">
    <property type="protein sequence ID" value="NBJ27109.1"/>
    <property type="molecule type" value="Genomic_DNA"/>
</dbReference>
<dbReference type="Gene3D" id="3.40.50.1000">
    <property type="entry name" value="HAD superfamily/HAD-like"/>
    <property type="match status" value="1"/>
</dbReference>
<dbReference type="GO" id="GO:0016787">
    <property type="term" value="F:hydrolase activity"/>
    <property type="evidence" value="ECO:0007669"/>
    <property type="project" value="UniProtKB-KW"/>
</dbReference>